<dbReference type="RefSeq" id="WP_096235485.1">
    <property type="nucleotide sequence ID" value="NZ_CP023422.1"/>
</dbReference>
<organism evidence="1 2">
    <name type="scientific">Janthinobacterium svalbardensis</name>
    <dbReference type="NCBI Taxonomy" id="368607"/>
    <lineage>
        <taxon>Bacteria</taxon>
        <taxon>Pseudomonadati</taxon>
        <taxon>Pseudomonadota</taxon>
        <taxon>Betaproteobacteria</taxon>
        <taxon>Burkholderiales</taxon>
        <taxon>Oxalobacteraceae</taxon>
        <taxon>Janthinobacterium</taxon>
    </lineage>
</organism>
<protein>
    <submittedName>
        <fullName evidence="1">Uncharacterized protein</fullName>
    </submittedName>
</protein>
<reference evidence="1 2" key="1">
    <citation type="submission" date="2017-09" db="EMBL/GenBank/DDBJ databases">
        <title>Complete genome sequence of Janthinobacterium svalbardensis PAMC 27463.</title>
        <authorList>
            <person name="Cho Y.-J."/>
            <person name="Cho A."/>
            <person name="Kim O.-S."/>
            <person name="Lee J.-I."/>
        </authorList>
    </citation>
    <scope>NUCLEOTIDE SEQUENCE [LARGE SCALE GENOMIC DNA]</scope>
    <source>
        <strain evidence="1 2">PAMC 27463</strain>
    </source>
</reference>
<keyword evidence="2" id="KW-1185">Reference proteome</keyword>
<dbReference type="AlphaFoldDB" id="A0A290WX64"/>
<accession>A0A290WX64</accession>
<dbReference type="EMBL" id="CP023422">
    <property type="protein sequence ID" value="ATD61471.1"/>
    <property type="molecule type" value="Genomic_DNA"/>
</dbReference>
<gene>
    <name evidence="1" type="ORF">CNX70_15860</name>
</gene>
<dbReference type="Proteomes" id="UP000218437">
    <property type="component" value="Chromosome"/>
</dbReference>
<evidence type="ECO:0000313" key="2">
    <source>
        <dbReference type="Proteomes" id="UP000218437"/>
    </source>
</evidence>
<proteinExistence type="predicted"/>
<evidence type="ECO:0000313" key="1">
    <source>
        <dbReference type="EMBL" id="ATD61471.1"/>
    </source>
</evidence>
<sequence>MDMDMDMDITDNLRQLAYAQAAAFVQTLDRRDPVALQRDWRLSPAAADEIIEMLDSYFAANQALSLAPLAEAFVPGKGGRPAIDVYGTDCGPLGLECLLLADGKPGEAILHLAMSGHDGALHLHYQYIGS</sequence>
<dbReference type="KEGG" id="jsv:CNX70_15860"/>
<name>A0A290WX64_9BURK</name>